<evidence type="ECO:0000256" key="2">
    <source>
        <dbReference type="ARBA" id="ARBA00022723"/>
    </source>
</evidence>
<dbReference type="AlphaFoldDB" id="A0A9N9MDH0"/>
<dbReference type="InterPro" id="IPR039050">
    <property type="entry name" value="GATAD1"/>
</dbReference>
<comment type="subcellular location">
    <subcellularLocation>
        <location evidence="1">Nucleus</location>
    </subcellularLocation>
</comment>
<proteinExistence type="predicted"/>
<feature type="compositionally biased region" description="Basic residues" evidence="6">
    <location>
        <begin position="58"/>
        <end position="73"/>
    </location>
</feature>
<evidence type="ECO:0000256" key="6">
    <source>
        <dbReference type="SAM" id="MobiDB-lite"/>
    </source>
</evidence>
<dbReference type="GO" id="GO:0006325">
    <property type="term" value="P:chromatin organization"/>
    <property type="evidence" value="ECO:0007669"/>
    <property type="project" value="TreeGrafter"/>
</dbReference>
<dbReference type="PANTHER" id="PTHR13340:SF2">
    <property type="entry name" value="GATA ZINC FINGER DOMAIN-CONTAINING PROTEIN 1"/>
    <property type="match status" value="1"/>
</dbReference>
<feature type="compositionally biased region" description="Basic residues" evidence="6">
    <location>
        <begin position="87"/>
        <end position="99"/>
    </location>
</feature>
<feature type="compositionally biased region" description="Polar residues" evidence="6">
    <location>
        <begin position="74"/>
        <end position="84"/>
    </location>
</feature>
<keyword evidence="8" id="KW-1185">Reference proteome</keyword>
<organism evidence="7 8">
    <name type="scientific">Ceutorhynchus assimilis</name>
    <name type="common">cabbage seed weevil</name>
    <dbReference type="NCBI Taxonomy" id="467358"/>
    <lineage>
        <taxon>Eukaryota</taxon>
        <taxon>Metazoa</taxon>
        <taxon>Ecdysozoa</taxon>
        <taxon>Arthropoda</taxon>
        <taxon>Hexapoda</taxon>
        <taxon>Insecta</taxon>
        <taxon>Pterygota</taxon>
        <taxon>Neoptera</taxon>
        <taxon>Endopterygota</taxon>
        <taxon>Coleoptera</taxon>
        <taxon>Polyphaga</taxon>
        <taxon>Cucujiformia</taxon>
        <taxon>Curculionidae</taxon>
        <taxon>Ceutorhynchinae</taxon>
        <taxon>Ceutorhynchus</taxon>
    </lineage>
</organism>
<evidence type="ECO:0000256" key="5">
    <source>
        <dbReference type="ARBA" id="ARBA00023242"/>
    </source>
</evidence>
<name>A0A9N9MDH0_9CUCU</name>
<dbReference type="OrthoDB" id="9994231at2759"/>
<evidence type="ECO:0000256" key="3">
    <source>
        <dbReference type="ARBA" id="ARBA00022771"/>
    </source>
</evidence>
<evidence type="ECO:0000256" key="1">
    <source>
        <dbReference type="ARBA" id="ARBA00004123"/>
    </source>
</evidence>
<sequence length="234" mass="26300">MPYKAPIVCLKCEVTESSFWTNAENLGVICLDCVTEAKKDKDADKTGDSKEDGDGKSTSKKKTRAVKAYRTRHNPNATRKQSSVPKGKGRRSLFKKVPKKSPSQVATVITSDYVFHKGSYFQTGDIVSTTDEKNDCFYAQIIGLMTDQYFKKSVVIQWLLPTKDSPPPNEEFDPATYTLGPAEDLPRDLEYFDFVMHAPSDFYKSKTTPYVPIRPLATAGFIWSSMGSVKRHKE</sequence>
<feature type="compositionally biased region" description="Basic and acidic residues" evidence="6">
    <location>
        <begin position="41"/>
        <end position="57"/>
    </location>
</feature>
<feature type="region of interest" description="Disordered" evidence="6">
    <location>
        <begin position="41"/>
        <end position="99"/>
    </location>
</feature>
<dbReference type="Proteomes" id="UP001152799">
    <property type="component" value="Chromosome 1"/>
</dbReference>
<evidence type="ECO:0000313" key="8">
    <source>
        <dbReference type="Proteomes" id="UP001152799"/>
    </source>
</evidence>
<evidence type="ECO:0008006" key="9">
    <source>
        <dbReference type="Google" id="ProtNLM"/>
    </source>
</evidence>
<keyword evidence="4" id="KW-0862">Zinc</keyword>
<dbReference type="EMBL" id="OU892277">
    <property type="protein sequence ID" value="CAG9760865.1"/>
    <property type="molecule type" value="Genomic_DNA"/>
</dbReference>
<evidence type="ECO:0000313" key="7">
    <source>
        <dbReference type="EMBL" id="CAG9760865.1"/>
    </source>
</evidence>
<dbReference type="GO" id="GO:0008270">
    <property type="term" value="F:zinc ion binding"/>
    <property type="evidence" value="ECO:0007669"/>
    <property type="project" value="UniProtKB-KW"/>
</dbReference>
<gene>
    <name evidence="7" type="ORF">CEUTPL_LOCUS1582</name>
</gene>
<accession>A0A9N9MDH0</accession>
<keyword evidence="5" id="KW-0539">Nucleus</keyword>
<keyword evidence="2" id="KW-0479">Metal-binding</keyword>
<dbReference type="PANTHER" id="PTHR13340">
    <property type="entry name" value="GATA ZINC FINGER DOMAIN-CONTAINING"/>
    <property type="match status" value="1"/>
</dbReference>
<evidence type="ECO:0000256" key="4">
    <source>
        <dbReference type="ARBA" id="ARBA00022833"/>
    </source>
</evidence>
<reference evidence="7" key="1">
    <citation type="submission" date="2022-01" db="EMBL/GenBank/DDBJ databases">
        <authorList>
            <person name="King R."/>
        </authorList>
    </citation>
    <scope>NUCLEOTIDE SEQUENCE</scope>
</reference>
<keyword evidence="3" id="KW-0863">Zinc-finger</keyword>
<protein>
    <recommendedName>
        <fullName evidence="9">GATA zinc finger domain-containing protein 1</fullName>
    </recommendedName>
</protein>
<dbReference type="GO" id="GO:0005634">
    <property type="term" value="C:nucleus"/>
    <property type="evidence" value="ECO:0007669"/>
    <property type="project" value="UniProtKB-SubCell"/>
</dbReference>